<dbReference type="PIRSF" id="PIRSF005700">
    <property type="entry name" value="PepC"/>
    <property type="match status" value="1"/>
</dbReference>
<dbReference type="AlphaFoldDB" id="A0A0R1RFR5"/>
<dbReference type="InterPro" id="IPR038765">
    <property type="entry name" value="Papain-like_cys_pep_sf"/>
</dbReference>
<dbReference type="PROSITE" id="PS00639">
    <property type="entry name" value="THIOL_PROTEASE_HIS"/>
    <property type="match status" value="1"/>
</dbReference>
<dbReference type="GO" id="GO:0006508">
    <property type="term" value="P:proteolysis"/>
    <property type="evidence" value="ECO:0007669"/>
    <property type="project" value="UniProtKB-KW"/>
</dbReference>
<dbReference type="GO" id="GO:0005737">
    <property type="term" value="C:cytoplasm"/>
    <property type="evidence" value="ECO:0007669"/>
    <property type="project" value="UniProtKB-SubCell"/>
</dbReference>
<organism evidence="8 9">
    <name type="scientific">Lacticaseibacillus manihotivorans DSM 13343 = JCM 12514</name>
    <dbReference type="NCBI Taxonomy" id="1423769"/>
    <lineage>
        <taxon>Bacteria</taxon>
        <taxon>Bacillati</taxon>
        <taxon>Bacillota</taxon>
        <taxon>Bacilli</taxon>
        <taxon>Lactobacillales</taxon>
        <taxon>Lactobacillaceae</taxon>
        <taxon>Lacticaseibacillus</taxon>
    </lineage>
</organism>
<comment type="similarity">
    <text evidence="5">Belongs to the peptidase C1 family.</text>
</comment>
<protein>
    <recommendedName>
        <fullName evidence="5">Aminopeptidase</fullName>
    </recommendedName>
</protein>
<feature type="active site" evidence="6">
    <location>
        <position position="392"/>
    </location>
</feature>
<reference evidence="8 9" key="1">
    <citation type="journal article" date="2015" name="Genome Announc.">
        <title>Expanding the biotechnology potential of lactobacilli through comparative genomics of 213 strains and associated genera.</title>
        <authorList>
            <person name="Sun Z."/>
            <person name="Harris H.M."/>
            <person name="McCann A."/>
            <person name="Guo C."/>
            <person name="Argimon S."/>
            <person name="Zhang W."/>
            <person name="Yang X."/>
            <person name="Jeffery I.B."/>
            <person name="Cooney J.C."/>
            <person name="Kagawa T.F."/>
            <person name="Liu W."/>
            <person name="Song Y."/>
            <person name="Salvetti E."/>
            <person name="Wrobel A."/>
            <person name="Rasinkangas P."/>
            <person name="Parkhill J."/>
            <person name="Rea M.C."/>
            <person name="O'Sullivan O."/>
            <person name="Ritari J."/>
            <person name="Douillard F.P."/>
            <person name="Paul Ross R."/>
            <person name="Yang R."/>
            <person name="Briner A.E."/>
            <person name="Felis G.E."/>
            <person name="de Vos W.M."/>
            <person name="Barrangou R."/>
            <person name="Klaenhammer T.R."/>
            <person name="Caufield P.W."/>
            <person name="Cui Y."/>
            <person name="Zhang H."/>
            <person name="O'Toole P.W."/>
        </authorList>
    </citation>
    <scope>NUCLEOTIDE SEQUENCE [LARGE SCALE GENOMIC DNA]</scope>
    <source>
        <strain evidence="8 9">DSM 13343</strain>
    </source>
</reference>
<feature type="coiled-coil region" evidence="7">
    <location>
        <begin position="187"/>
        <end position="214"/>
    </location>
</feature>
<dbReference type="InterPro" id="IPR004134">
    <property type="entry name" value="Peptidase_C1B"/>
</dbReference>
<keyword evidence="7" id="KW-0175">Coiled coil</keyword>
<evidence type="ECO:0000256" key="7">
    <source>
        <dbReference type="SAM" id="Coils"/>
    </source>
</evidence>
<dbReference type="GO" id="GO:0070005">
    <property type="term" value="F:cysteine-type aminopeptidase activity"/>
    <property type="evidence" value="ECO:0007669"/>
    <property type="project" value="InterPro"/>
</dbReference>
<dbReference type="Gene3D" id="3.90.70.10">
    <property type="entry name" value="Cysteine proteinases"/>
    <property type="match status" value="1"/>
</dbReference>
<gene>
    <name evidence="8" type="ORF">FD01_GL001665</name>
</gene>
<accession>A0A0R1RFR5</accession>
<name>A0A0R1RFR5_9LACO</name>
<keyword evidence="3 5" id="KW-0378">Hydrolase</keyword>
<keyword evidence="9" id="KW-1185">Reference proteome</keyword>
<comment type="subcellular location">
    <subcellularLocation>
        <location evidence="1">Cytoplasm</location>
    </subcellularLocation>
</comment>
<evidence type="ECO:0000256" key="6">
    <source>
        <dbReference type="PIRSR" id="PIRSR005700-1"/>
    </source>
</evidence>
<comment type="caution">
    <text evidence="8">The sequence shown here is derived from an EMBL/GenBank/DDBJ whole genome shotgun (WGS) entry which is preliminary data.</text>
</comment>
<dbReference type="PANTHER" id="PTHR10363:SF2">
    <property type="entry name" value="BLEOMYCIN HYDROLASE"/>
    <property type="match status" value="1"/>
</dbReference>
<dbReference type="EMBL" id="AZEU01000023">
    <property type="protein sequence ID" value="KRL53029.1"/>
    <property type="molecule type" value="Genomic_DNA"/>
</dbReference>
<dbReference type="GO" id="GO:0043418">
    <property type="term" value="P:homocysteine catabolic process"/>
    <property type="evidence" value="ECO:0007669"/>
    <property type="project" value="TreeGrafter"/>
</dbReference>
<dbReference type="PATRIC" id="fig|1423769.4.peg.1779"/>
<evidence type="ECO:0000313" key="9">
    <source>
        <dbReference type="Proteomes" id="UP000051790"/>
    </source>
</evidence>
<keyword evidence="2 5" id="KW-0645">Protease</keyword>
<dbReference type="SUPFAM" id="SSF54001">
    <property type="entry name" value="Cysteine proteinases"/>
    <property type="match status" value="1"/>
</dbReference>
<evidence type="ECO:0000256" key="1">
    <source>
        <dbReference type="ARBA" id="ARBA00004496"/>
    </source>
</evidence>
<dbReference type="GO" id="GO:0009636">
    <property type="term" value="P:response to toxic substance"/>
    <property type="evidence" value="ECO:0007669"/>
    <property type="project" value="TreeGrafter"/>
</dbReference>
<dbReference type="PANTHER" id="PTHR10363">
    <property type="entry name" value="BLEOMYCIN HYDROLASE"/>
    <property type="match status" value="1"/>
</dbReference>
<dbReference type="Pfam" id="PF03051">
    <property type="entry name" value="Peptidase_C1_2"/>
    <property type="match status" value="1"/>
</dbReference>
<dbReference type="CDD" id="cd00585">
    <property type="entry name" value="Peptidase_C1B"/>
    <property type="match status" value="1"/>
</dbReference>
<evidence type="ECO:0000256" key="5">
    <source>
        <dbReference type="PIRNR" id="PIRNR005700"/>
    </source>
</evidence>
<keyword evidence="4 5" id="KW-0788">Thiol protease</keyword>
<evidence type="ECO:0000313" key="8">
    <source>
        <dbReference type="EMBL" id="KRL53029.1"/>
    </source>
</evidence>
<feature type="active site" evidence="6">
    <location>
        <position position="371"/>
    </location>
</feature>
<dbReference type="InterPro" id="IPR025660">
    <property type="entry name" value="Pept_his_AS"/>
</dbReference>
<sequence>MPFGQGRSACVIITMTKSITFKQIAQYEEDLANTPASKALSKIVQNVGPNAASHGQLEDKTVKPAFSIELDTDAVTNQLHSGRCWLFAQLNTMRHFAAKQANLPDLEFSQSYLAFFDRLEKSNHFLNQMIDTADKPLTDREVSFLLAAPNGDGGQYDNAAALVEKYGLVPKSAMPETFTSSNTADFNKLLNKKLRQTAHALRNAEASKREALKQAALSDIYRMLSYAYGSVPTTFDFEYRDKDKQYHRDADLTPQSFYQKYVGWALDDYVTIASTTEKPYWQSYALPAQDYVENGRPIRFVNVPQQTMEQLAVAQLKAGEAVWFGNDVLADMDRDSGTLRGGLYALSDLFDMDLHMSQADRFATGEAVVSHAMTLTGVDLVDDQARSWKVENSWGKDRGHDGYFVADGAWFKAYSYECVIRRDLLPENVLAAEATKPVVLPAWDSLR</sequence>
<proteinExistence type="inferred from homology"/>
<evidence type="ECO:0000256" key="4">
    <source>
        <dbReference type="ARBA" id="ARBA00022807"/>
    </source>
</evidence>
<keyword evidence="5" id="KW-0031">Aminopeptidase</keyword>
<dbReference type="Proteomes" id="UP000051790">
    <property type="component" value="Unassembled WGS sequence"/>
</dbReference>
<feature type="active site" evidence="6">
    <location>
        <position position="84"/>
    </location>
</feature>
<evidence type="ECO:0000256" key="2">
    <source>
        <dbReference type="ARBA" id="ARBA00022670"/>
    </source>
</evidence>
<evidence type="ECO:0000256" key="3">
    <source>
        <dbReference type="ARBA" id="ARBA00022801"/>
    </source>
</evidence>